<proteinExistence type="predicted"/>
<comment type="caution">
    <text evidence="1">The sequence shown here is derived from an EMBL/GenBank/DDBJ whole genome shotgun (WGS) entry which is preliminary data.</text>
</comment>
<accession>A0A540LGU4</accession>
<sequence length="60" mass="6697">MATLTVQLPSPASFLLSDMRNKTGKHYLISGEDAEGCRHFSDRIGPRLDLFFGIKLLPSF</sequence>
<dbReference type="EMBL" id="VIEB01000594">
    <property type="protein sequence ID" value="TQD85522.1"/>
    <property type="molecule type" value="Genomic_DNA"/>
</dbReference>
<evidence type="ECO:0000313" key="1">
    <source>
        <dbReference type="EMBL" id="TQD85522.1"/>
    </source>
</evidence>
<reference evidence="1 2" key="1">
    <citation type="journal article" date="2019" name="G3 (Bethesda)">
        <title>Sequencing of a Wild Apple (Malus baccata) Genome Unravels the Differences Between Cultivated and Wild Apple Species Regarding Disease Resistance and Cold Tolerance.</title>
        <authorList>
            <person name="Chen X."/>
        </authorList>
    </citation>
    <scope>NUCLEOTIDE SEQUENCE [LARGE SCALE GENOMIC DNA]</scope>
    <source>
        <strain evidence="2">cv. Shandingzi</strain>
        <tissue evidence="1">Leaves</tissue>
    </source>
</reference>
<protein>
    <submittedName>
        <fullName evidence="1">Uncharacterized protein</fullName>
    </submittedName>
</protein>
<keyword evidence="2" id="KW-1185">Reference proteome</keyword>
<dbReference type="AlphaFoldDB" id="A0A540LGU4"/>
<name>A0A540LGU4_MALBA</name>
<evidence type="ECO:0000313" key="2">
    <source>
        <dbReference type="Proteomes" id="UP000315295"/>
    </source>
</evidence>
<organism evidence="1 2">
    <name type="scientific">Malus baccata</name>
    <name type="common">Siberian crab apple</name>
    <name type="synonym">Pyrus baccata</name>
    <dbReference type="NCBI Taxonomy" id="106549"/>
    <lineage>
        <taxon>Eukaryota</taxon>
        <taxon>Viridiplantae</taxon>
        <taxon>Streptophyta</taxon>
        <taxon>Embryophyta</taxon>
        <taxon>Tracheophyta</taxon>
        <taxon>Spermatophyta</taxon>
        <taxon>Magnoliopsida</taxon>
        <taxon>eudicotyledons</taxon>
        <taxon>Gunneridae</taxon>
        <taxon>Pentapetalae</taxon>
        <taxon>rosids</taxon>
        <taxon>fabids</taxon>
        <taxon>Rosales</taxon>
        <taxon>Rosaceae</taxon>
        <taxon>Amygdaloideae</taxon>
        <taxon>Maleae</taxon>
        <taxon>Malus</taxon>
    </lineage>
</organism>
<dbReference type="Proteomes" id="UP000315295">
    <property type="component" value="Unassembled WGS sequence"/>
</dbReference>
<gene>
    <name evidence="1" type="ORF">C1H46_028934</name>
</gene>